<dbReference type="Proteomes" id="UP001595850">
    <property type="component" value="Unassembled WGS sequence"/>
</dbReference>
<feature type="region of interest" description="Disordered" evidence="1">
    <location>
        <begin position="347"/>
        <end position="373"/>
    </location>
</feature>
<dbReference type="RefSeq" id="WP_377295019.1">
    <property type="nucleotide sequence ID" value="NZ_JBHSBM010000077.1"/>
</dbReference>
<dbReference type="Gene3D" id="3.40.50.720">
    <property type="entry name" value="NAD(P)-binding Rossmann-like Domain"/>
    <property type="match status" value="1"/>
</dbReference>
<evidence type="ECO:0000259" key="2">
    <source>
        <dbReference type="Pfam" id="PF00549"/>
    </source>
</evidence>
<gene>
    <name evidence="4" type="ORF">ACFOWE_33460</name>
</gene>
<comment type="caution">
    <text evidence="4">The sequence shown here is derived from an EMBL/GenBank/DDBJ whole genome shotgun (WGS) entry which is preliminary data.</text>
</comment>
<feature type="region of interest" description="Disordered" evidence="1">
    <location>
        <begin position="94"/>
        <end position="113"/>
    </location>
</feature>
<reference evidence="5" key="1">
    <citation type="journal article" date="2019" name="Int. J. Syst. Evol. Microbiol.">
        <title>The Global Catalogue of Microorganisms (GCM) 10K type strain sequencing project: providing services to taxonomists for standard genome sequencing and annotation.</title>
        <authorList>
            <consortium name="The Broad Institute Genomics Platform"/>
            <consortium name="The Broad Institute Genome Sequencing Center for Infectious Disease"/>
            <person name="Wu L."/>
            <person name="Ma J."/>
        </authorList>
    </citation>
    <scope>NUCLEOTIDE SEQUENCE [LARGE SCALE GENOMIC DNA]</scope>
    <source>
        <strain evidence="5">TBRC 4489</strain>
    </source>
</reference>
<protein>
    <submittedName>
        <fullName evidence="4">FdrA family protein</fullName>
    </submittedName>
</protein>
<dbReference type="Gene3D" id="3.40.50.261">
    <property type="entry name" value="Succinyl-CoA synthetase domains"/>
    <property type="match status" value="2"/>
</dbReference>
<dbReference type="InterPro" id="IPR003781">
    <property type="entry name" value="CoA-bd"/>
</dbReference>
<dbReference type="EMBL" id="JBHSBM010000077">
    <property type="protein sequence ID" value="MFC4063215.1"/>
    <property type="molecule type" value="Genomic_DNA"/>
</dbReference>
<evidence type="ECO:0000313" key="4">
    <source>
        <dbReference type="EMBL" id="MFC4063215.1"/>
    </source>
</evidence>
<feature type="domain" description="ATP-citrate synthase/succinyl-CoA ligase C-terminal" evidence="2">
    <location>
        <begin position="403"/>
        <end position="529"/>
    </location>
</feature>
<dbReference type="Pfam" id="PF00549">
    <property type="entry name" value="Ligase_CoA"/>
    <property type="match status" value="1"/>
</dbReference>
<dbReference type="Pfam" id="PF02629">
    <property type="entry name" value="CoA_binding"/>
    <property type="match status" value="1"/>
</dbReference>
<feature type="domain" description="CoA-binding" evidence="3">
    <location>
        <begin position="203"/>
        <end position="297"/>
    </location>
</feature>
<dbReference type="PANTHER" id="PTHR11117:SF24">
    <property type="entry name" value="PROTEIN FDRA"/>
    <property type="match status" value="1"/>
</dbReference>
<name>A0ABV8IH28_9ACTN</name>
<proteinExistence type="predicted"/>
<organism evidence="4 5">
    <name type="scientific">Planomonospora corallina</name>
    <dbReference type="NCBI Taxonomy" id="1806052"/>
    <lineage>
        <taxon>Bacteria</taxon>
        <taxon>Bacillati</taxon>
        <taxon>Actinomycetota</taxon>
        <taxon>Actinomycetes</taxon>
        <taxon>Streptosporangiales</taxon>
        <taxon>Streptosporangiaceae</taxon>
        <taxon>Planomonospora</taxon>
    </lineage>
</organism>
<feature type="compositionally biased region" description="Gly residues" evidence="1">
    <location>
        <begin position="95"/>
        <end position="107"/>
    </location>
</feature>
<dbReference type="InterPro" id="IPR016102">
    <property type="entry name" value="Succinyl-CoA_synth-like"/>
</dbReference>
<sequence>MDAEQPGTDLVQVRTGVYHDSVSLMRVSRAAGDLPGVKVAVVAMATELNLGIAAELGFELPAAGPGDLLVALRADDRDAAGRAAAEVGRLLDGLGPEGGAGDGGAENGAGEPPRTVRAAVRAAGGGATLALVSVPGPHAFAEALDAVEAGLSVMVFSDNVPVAQEVLLKRRAAERGVLVMGPDCGTAVVAGAGLGFANVLRPGPVGVVAASGTGAQQLTCLLDLAGVGVSHVLGVGGRDLSAEVGGLSTLHALAALDADPATELIVLVSKPPAPEVARDVRRAAARLATPVVTVFPGAAENGGSAEDGGSTEGSAEDGDSSWNGGPDLTSAAEAVLRALGAQVPDWPAWPAAGAGRTPGPAAPDGAGRDAAGGTAECVPAGSAAGGAGAAGTAGGRARALHGIYSGGTLCAEAELAAGTGTFTDYGDDAYTRGRAHPMIDPSLRLEALAAVPAGDVALLDVVLGHGADPDPAARLAPAIAAAVARGTTVVAALVGSAGDPQGLDAQAEALRAAGADVFASNARAARHAARLCGGAR</sequence>
<evidence type="ECO:0000313" key="5">
    <source>
        <dbReference type="Proteomes" id="UP001595850"/>
    </source>
</evidence>
<evidence type="ECO:0000256" key="1">
    <source>
        <dbReference type="SAM" id="MobiDB-lite"/>
    </source>
</evidence>
<accession>A0ABV8IH28</accession>
<keyword evidence="5" id="KW-1185">Reference proteome</keyword>
<dbReference type="PANTHER" id="PTHR11117">
    <property type="entry name" value="SUCCINYL-COA LIGASE SUBUNIT ALPHA"/>
    <property type="match status" value="1"/>
</dbReference>
<evidence type="ECO:0000259" key="3">
    <source>
        <dbReference type="Pfam" id="PF02629"/>
    </source>
</evidence>
<dbReference type="SUPFAM" id="SSF52210">
    <property type="entry name" value="Succinyl-CoA synthetase domains"/>
    <property type="match status" value="2"/>
</dbReference>
<feature type="region of interest" description="Disordered" evidence="1">
    <location>
        <begin position="296"/>
        <end position="328"/>
    </location>
</feature>
<dbReference type="InterPro" id="IPR005811">
    <property type="entry name" value="SUCC_ACL_C"/>
</dbReference>